<evidence type="ECO:0000313" key="1">
    <source>
        <dbReference type="EMBL" id="KAK3776086.1"/>
    </source>
</evidence>
<organism evidence="1 2">
    <name type="scientific">Elysia crispata</name>
    <name type="common">lettuce slug</name>
    <dbReference type="NCBI Taxonomy" id="231223"/>
    <lineage>
        <taxon>Eukaryota</taxon>
        <taxon>Metazoa</taxon>
        <taxon>Spiralia</taxon>
        <taxon>Lophotrochozoa</taxon>
        <taxon>Mollusca</taxon>
        <taxon>Gastropoda</taxon>
        <taxon>Heterobranchia</taxon>
        <taxon>Euthyneura</taxon>
        <taxon>Panpulmonata</taxon>
        <taxon>Sacoglossa</taxon>
        <taxon>Placobranchoidea</taxon>
        <taxon>Plakobranchidae</taxon>
        <taxon>Elysia</taxon>
    </lineage>
</organism>
<sequence length="71" mass="7712">MTTVPSRQAVGACAAQICRPDSCTLWGCRYLCLLPGDLAKLLSSISLSLVVSIRAGWNLNFTSIQVNQSRR</sequence>
<accession>A0AAE1DME2</accession>
<name>A0AAE1DME2_9GAST</name>
<dbReference type="AlphaFoldDB" id="A0AAE1DME2"/>
<evidence type="ECO:0000313" key="2">
    <source>
        <dbReference type="Proteomes" id="UP001283361"/>
    </source>
</evidence>
<dbReference type="EMBL" id="JAWDGP010003248">
    <property type="protein sequence ID" value="KAK3776086.1"/>
    <property type="molecule type" value="Genomic_DNA"/>
</dbReference>
<comment type="caution">
    <text evidence="1">The sequence shown here is derived from an EMBL/GenBank/DDBJ whole genome shotgun (WGS) entry which is preliminary data.</text>
</comment>
<gene>
    <name evidence="1" type="ORF">RRG08_046753</name>
</gene>
<protein>
    <submittedName>
        <fullName evidence="1">Uncharacterized protein</fullName>
    </submittedName>
</protein>
<reference evidence="1" key="1">
    <citation type="journal article" date="2023" name="G3 (Bethesda)">
        <title>A reference genome for the long-term kleptoplast-retaining sea slug Elysia crispata morphotype clarki.</title>
        <authorList>
            <person name="Eastman K.E."/>
            <person name="Pendleton A.L."/>
            <person name="Shaikh M.A."/>
            <person name="Suttiyut T."/>
            <person name="Ogas R."/>
            <person name="Tomko P."/>
            <person name="Gavelis G."/>
            <person name="Widhalm J.R."/>
            <person name="Wisecaver J.H."/>
        </authorList>
    </citation>
    <scope>NUCLEOTIDE SEQUENCE</scope>
    <source>
        <strain evidence="1">ECLA1</strain>
    </source>
</reference>
<dbReference type="Proteomes" id="UP001283361">
    <property type="component" value="Unassembled WGS sequence"/>
</dbReference>
<proteinExistence type="predicted"/>
<keyword evidence="2" id="KW-1185">Reference proteome</keyword>